<name>A0ABQ3BXB3_9GAMM</name>
<keyword evidence="3" id="KW-1185">Reference proteome</keyword>
<dbReference type="InterPro" id="IPR003018">
    <property type="entry name" value="GAF"/>
</dbReference>
<reference evidence="3" key="1">
    <citation type="journal article" date="2019" name="Int. J. Syst. Evol. Microbiol.">
        <title>The Global Catalogue of Microorganisms (GCM) 10K type strain sequencing project: providing services to taxonomists for standard genome sequencing and annotation.</title>
        <authorList>
            <consortium name="The Broad Institute Genomics Platform"/>
            <consortium name="The Broad Institute Genome Sequencing Center for Infectious Disease"/>
            <person name="Wu L."/>
            <person name="Ma J."/>
        </authorList>
    </citation>
    <scope>NUCLEOTIDE SEQUENCE [LARGE SCALE GENOMIC DNA]</scope>
    <source>
        <strain evidence="3">KCTC 22558</strain>
    </source>
</reference>
<dbReference type="EMBL" id="BMXY01000001">
    <property type="protein sequence ID" value="GGZ60433.1"/>
    <property type="molecule type" value="Genomic_DNA"/>
</dbReference>
<evidence type="ECO:0000313" key="3">
    <source>
        <dbReference type="Proteomes" id="UP000643403"/>
    </source>
</evidence>
<comment type="caution">
    <text evidence="2">The sequence shown here is derived from an EMBL/GenBank/DDBJ whole genome shotgun (WGS) entry which is preliminary data.</text>
</comment>
<dbReference type="InterPro" id="IPR029016">
    <property type="entry name" value="GAF-like_dom_sf"/>
</dbReference>
<accession>A0ABQ3BXB3</accession>
<proteinExistence type="predicted"/>
<dbReference type="SUPFAM" id="SSF55781">
    <property type="entry name" value="GAF domain-like"/>
    <property type="match status" value="1"/>
</dbReference>
<protein>
    <recommendedName>
        <fullName evidence="1">GAF domain-containing protein</fullName>
    </recommendedName>
</protein>
<evidence type="ECO:0000313" key="2">
    <source>
        <dbReference type="EMBL" id="GGZ60433.1"/>
    </source>
</evidence>
<gene>
    <name evidence="2" type="ORF">GCM10008101_12880</name>
</gene>
<dbReference type="SMART" id="SM00065">
    <property type="entry name" value="GAF"/>
    <property type="match status" value="1"/>
</dbReference>
<dbReference type="Proteomes" id="UP000643403">
    <property type="component" value="Unassembled WGS sequence"/>
</dbReference>
<dbReference type="Pfam" id="PF01590">
    <property type="entry name" value="GAF"/>
    <property type="match status" value="1"/>
</dbReference>
<dbReference type="Gene3D" id="3.30.450.40">
    <property type="match status" value="1"/>
</dbReference>
<feature type="domain" description="GAF" evidence="1">
    <location>
        <begin position="15"/>
        <end position="167"/>
    </location>
</feature>
<organism evidence="2 3">
    <name type="scientific">Cognatilysobacter xinjiangensis</name>
    <dbReference type="NCBI Taxonomy" id="546892"/>
    <lineage>
        <taxon>Bacteria</taxon>
        <taxon>Pseudomonadati</taxon>
        <taxon>Pseudomonadota</taxon>
        <taxon>Gammaproteobacteria</taxon>
        <taxon>Lysobacterales</taxon>
        <taxon>Lysobacteraceae</taxon>
        <taxon>Cognatilysobacter</taxon>
    </lineage>
</organism>
<evidence type="ECO:0000259" key="1">
    <source>
        <dbReference type="SMART" id="SM00065"/>
    </source>
</evidence>
<dbReference type="RefSeq" id="WP_189447944.1">
    <property type="nucleotide sequence ID" value="NZ_BMXY01000001.1"/>
</dbReference>
<sequence length="240" mass="26870">MQDRNTIEQDVATIRRIEAVPRILRAVVEITGMRFAAVARVTESRWIACAVLDELGFGLEPGGELELETTICNEIRQHQQAVIFGHAREHPVFAEHHTPRIYGLESYVSVPILRANGEFFGTLCAIDARPADIEAPGILKSIELFAELIGLQLELVEDLDAARRGLSASHVREALLERTEEEIRDLLQPLVTNLYLLQTSRTLAEDDRRLLQDMDASCRAVARLLREKLDRILADVGADA</sequence>